<organism evidence="2 3">
    <name type="scientific">Strigomonas culicis</name>
    <dbReference type="NCBI Taxonomy" id="28005"/>
    <lineage>
        <taxon>Eukaryota</taxon>
        <taxon>Discoba</taxon>
        <taxon>Euglenozoa</taxon>
        <taxon>Kinetoplastea</taxon>
        <taxon>Metakinetoplastina</taxon>
        <taxon>Trypanosomatida</taxon>
        <taxon>Trypanosomatidae</taxon>
        <taxon>Strigomonadinae</taxon>
        <taxon>Strigomonas</taxon>
    </lineage>
</organism>
<gene>
    <name evidence="2" type="ORF">STCU_11657</name>
</gene>
<sequence>MSTAPILNGSVARGQTKKEKAQAKLQERKNFLRAVLAQEMQSRLATEEQLHEVEQELGLIGTHHGEDYERFNGAGSLSGKKGGGTTLYTRDTNHIPSINEQYTEVLDEVQFVAGQPVGSKESIIRLHYLLEEEERVKNLRVAEKMGTFVSSN</sequence>
<comment type="caution">
    <text evidence="2">The sequence shown here is derived from an EMBL/GenBank/DDBJ whole genome shotgun (WGS) entry which is preliminary data.</text>
</comment>
<reference evidence="2 3" key="1">
    <citation type="journal article" date="2013" name="PLoS ONE">
        <title>Predicting the Proteins of Angomonas deanei, Strigomonas culicis and Their Respective Endosymbionts Reveals New Aspects of the Trypanosomatidae Family.</title>
        <authorList>
            <person name="Motta M.C."/>
            <person name="Martins A.C."/>
            <person name="de Souza S.S."/>
            <person name="Catta-Preta C.M."/>
            <person name="Silva R."/>
            <person name="Klein C.C."/>
            <person name="de Almeida L.G."/>
            <person name="de Lima Cunha O."/>
            <person name="Ciapina L.P."/>
            <person name="Brocchi M."/>
            <person name="Colabardini A.C."/>
            <person name="de Araujo Lima B."/>
            <person name="Machado C.R."/>
            <person name="de Almeida Soares C.M."/>
            <person name="Probst C.M."/>
            <person name="de Menezes C.B."/>
            <person name="Thompson C.E."/>
            <person name="Bartholomeu D.C."/>
            <person name="Gradia D.F."/>
            <person name="Pavoni D.P."/>
            <person name="Grisard E.C."/>
            <person name="Fantinatti-Garboggini F."/>
            <person name="Marchini F.K."/>
            <person name="Rodrigues-Luiz G.F."/>
            <person name="Wagner G."/>
            <person name="Goldman G.H."/>
            <person name="Fietto J.L."/>
            <person name="Elias M.C."/>
            <person name="Goldman M.H."/>
            <person name="Sagot M.F."/>
            <person name="Pereira M."/>
            <person name="Stoco P.H."/>
            <person name="de Mendonca-Neto R.P."/>
            <person name="Teixeira S.M."/>
            <person name="Maciel T.E."/>
            <person name="de Oliveira Mendes T.A."/>
            <person name="Urmenyi T.P."/>
            <person name="de Souza W."/>
            <person name="Schenkman S."/>
            <person name="de Vasconcelos A.T."/>
        </authorList>
    </citation>
    <scope>NUCLEOTIDE SEQUENCE [LARGE SCALE GENOMIC DNA]</scope>
</reference>
<evidence type="ECO:0000313" key="2">
    <source>
        <dbReference type="EMBL" id="EPY15945.1"/>
    </source>
</evidence>
<accession>S9UZG1</accession>
<dbReference type="EMBL" id="ATMH01011639">
    <property type="protein sequence ID" value="EPY15945.1"/>
    <property type="molecule type" value="Genomic_DNA"/>
</dbReference>
<evidence type="ECO:0000313" key="3">
    <source>
        <dbReference type="Proteomes" id="UP000015354"/>
    </source>
</evidence>
<dbReference type="Proteomes" id="UP000015354">
    <property type="component" value="Unassembled WGS sequence"/>
</dbReference>
<dbReference type="OrthoDB" id="271314at2759"/>
<evidence type="ECO:0000256" key="1">
    <source>
        <dbReference type="SAM" id="MobiDB-lite"/>
    </source>
</evidence>
<feature type="region of interest" description="Disordered" evidence="1">
    <location>
        <begin position="1"/>
        <end position="20"/>
    </location>
</feature>
<name>S9UZG1_9TRYP</name>
<keyword evidence="3" id="KW-1185">Reference proteome</keyword>
<protein>
    <submittedName>
        <fullName evidence="2">Uncharacterized protein</fullName>
    </submittedName>
</protein>
<proteinExistence type="predicted"/>
<dbReference type="AlphaFoldDB" id="S9UZG1"/>